<comment type="caution">
    <text evidence="9">The sequence shown here is derived from an EMBL/GenBank/DDBJ whole genome shotgun (WGS) entry which is preliminary data.</text>
</comment>
<evidence type="ECO:0000313" key="10">
    <source>
        <dbReference type="Proteomes" id="UP001500975"/>
    </source>
</evidence>
<dbReference type="SFLD" id="SFLDG01069">
    <property type="entry name" value="UPF0313"/>
    <property type="match status" value="1"/>
</dbReference>
<dbReference type="Gene3D" id="3.80.30.20">
    <property type="entry name" value="tm_1862 like domain"/>
    <property type="match status" value="1"/>
</dbReference>
<evidence type="ECO:0000256" key="5">
    <source>
        <dbReference type="ARBA" id="ARBA00023014"/>
    </source>
</evidence>
<keyword evidence="10" id="KW-1185">Reference proteome</keyword>
<dbReference type="PROSITE" id="PS01278">
    <property type="entry name" value="MTTASE_RADICAL"/>
    <property type="match status" value="1"/>
</dbReference>
<dbReference type="EMBL" id="BAABGJ010000016">
    <property type="protein sequence ID" value="GAA4340323.1"/>
    <property type="molecule type" value="Genomic_DNA"/>
</dbReference>
<evidence type="ECO:0000259" key="8">
    <source>
        <dbReference type="PROSITE" id="PS51918"/>
    </source>
</evidence>
<dbReference type="Pfam" id="PF08497">
    <property type="entry name" value="Radical_SAM_N"/>
    <property type="match status" value="1"/>
</dbReference>
<feature type="compositionally biased region" description="Polar residues" evidence="7">
    <location>
        <begin position="728"/>
        <end position="742"/>
    </location>
</feature>
<dbReference type="InterPro" id="IPR023404">
    <property type="entry name" value="rSAM_horseshoe"/>
</dbReference>
<dbReference type="InterPro" id="IPR022946">
    <property type="entry name" value="UPF0313"/>
</dbReference>
<dbReference type="SFLD" id="SFLDG01082">
    <property type="entry name" value="B12-binding_domain_containing"/>
    <property type="match status" value="1"/>
</dbReference>
<evidence type="ECO:0000256" key="7">
    <source>
        <dbReference type="SAM" id="MobiDB-lite"/>
    </source>
</evidence>
<evidence type="ECO:0000313" key="9">
    <source>
        <dbReference type="EMBL" id="GAA4340323.1"/>
    </source>
</evidence>
<feature type="binding site" evidence="6">
    <location>
        <position position="423"/>
    </location>
    <ligand>
        <name>[4Fe-4S] cluster</name>
        <dbReference type="ChEBI" id="CHEBI:49883"/>
        <note>4Fe-4S-S-AdoMet</note>
    </ligand>
</feature>
<keyword evidence="5 6" id="KW-0411">Iron-sulfur</keyword>
<dbReference type="SFLD" id="SFLDS00029">
    <property type="entry name" value="Radical_SAM"/>
    <property type="match status" value="1"/>
</dbReference>
<keyword evidence="1 6" id="KW-0004">4Fe-4S</keyword>
<evidence type="ECO:0000256" key="4">
    <source>
        <dbReference type="ARBA" id="ARBA00023004"/>
    </source>
</evidence>
<evidence type="ECO:0000256" key="3">
    <source>
        <dbReference type="ARBA" id="ARBA00022723"/>
    </source>
</evidence>
<protein>
    <submittedName>
        <fullName evidence="9">YgiQ family radical SAM protein</fullName>
    </submittedName>
</protein>
<dbReference type="InterPro" id="IPR024560">
    <property type="entry name" value="UPF0313_C"/>
</dbReference>
<dbReference type="InterPro" id="IPR020612">
    <property type="entry name" value="Methylthiotransferase_CS"/>
</dbReference>
<feature type="binding site" evidence="6">
    <location>
        <position position="426"/>
    </location>
    <ligand>
        <name>[4Fe-4S] cluster</name>
        <dbReference type="ChEBI" id="CHEBI:49883"/>
        <note>4Fe-4S-S-AdoMet</note>
    </ligand>
</feature>
<dbReference type="SMART" id="SM00729">
    <property type="entry name" value="Elp3"/>
    <property type="match status" value="1"/>
</dbReference>
<dbReference type="InterPro" id="IPR007197">
    <property type="entry name" value="rSAM"/>
</dbReference>
<evidence type="ECO:0000256" key="6">
    <source>
        <dbReference type="HAMAP-Rule" id="MF_01251"/>
    </source>
</evidence>
<accession>A0ABP8HJS3</accession>
<name>A0ABP8HJS3_9BURK</name>
<dbReference type="NCBIfam" id="TIGR03904">
    <property type="entry name" value="SAM_YgiQ"/>
    <property type="match status" value="1"/>
</dbReference>
<dbReference type="Proteomes" id="UP001500975">
    <property type="component" value="Unassembled WGS sequence"/>
</dbReference>
<sequence length="778" mass="86746">MNAPVDVSFFARAAKPLTSYRKYWAARFGTARFLPTSRAEMRALGWDSCDVVIVTGDAYVDHPSFGMAVIGRMLEAQGFRVGIIAQPDWHSAEPFKALGRPNLFFGVTAGNMDSMINRYTADRKIRSDDAYTPGDVGGRRPDRAAIVYSQRCKEAWNDVPIVLGGIEGSLRRIAHYDYWQDKVRRSIVVDAKCDLLLYGNAERAIVEIAHRLAAREPVQHITDVRGTAFVRRETPEGWFEIDSTSVDLPGRVDAHVNPYLMVSEQAKANGATCAKEDEAQAVAAQAQATAAPVHFVPNPAVRLKPPPRERSVIRLPSYEQVRADPVLYAHANRVLHLETNPGNARALVQAHGEGTTARDVWINPPPIPLTTAEMDHVFDLPYARSPHPRYADENGSHDGATKIPAWEMIRFSVNIMRGCFGGCTFCSITEHEGRIIQSRSEDSIIKELETIRDSVKGFTGTISDLGGPTANMYRIGCKSPEIEAACRKPSCVYPGICPNLNTSHDPLIKIYRRARALKGIRKILIGSGLRYDLAVQSPEYVKELVQHHVGGYLKIAPEHTEQGPLSKMMKPGIGSYDRFKQMFEKFSAEAGKKQYLIPYFIAAHPGTSDEDMMNLALWLKRNGFRADQVQTFYPSPMATATAMYHTDRNPLRKITRDSETVDIVRGEKRRRLHKAFLRYHDANNWPLLREALKKMGRADLIGNGKHHLIPTYQPLTDGGYQSARRKNSTPVAQKQNPVQSAQPAKPVKPARGRILTQHTGLPPRETGAARVKPARKAK</sequence>
<feature type="binding site" evidence="6">
    <location>
        <position position="419"/>
    </location>
    <ligand>
        <name>[4Fe-4S] cluster</name>
        <dbReference type="ChEBI" id="CHEBI:49883"/>
        <note>4Fe-4S-S-AdoMet</note>
    </ligand>
</feature>
<evidence type="ECO:0000256" key="1">
    <source>
        <dbReference type="ARBA" id="ARBA00022485"/>
    </source>
</evidence>
<proteinExistence type="inferred from homology"/>
<dbReference type="PANTHER" id="PTHR32331">
    <property type="entry name" value="UPF0313 PROTEIN YGIQ"/>
    <property type="match status" value="1"/>
</dbReference>
<gene>
    <name evidence="9" type="ORF">GCM10023165_20220</name>
</gene>
<organism evidence="9 10">
    <name type="scientific">Variovorax defluvii</name>
    <dbReference type="NCBI Taxonomy" id="913761"/>
    <lineage>
        <taxon>Bacteria</taxon>
        <taxon>Pseudomonadati</taxon>
        <taxon>Pseudomonadota</taxon>
        <taxon>Betaproteobacteria</taxon>
        <taxon>Burkholderiales</taxon>
        <taxon>Comamonadaceae</taxon>
        <taxon>Variovorax</taxon>
    </lineage>
</organism>
<keyword evidence="3 6" id="KW-0479">Metal-binding</keyword>
<keyword evidence="2 6" id="KW-0949">S-adenosyl-L-methionine</keyword>
<comment type="similarity">
    <text evidence="6">Belongs to the UPF0313 family.</text>
</comment>
<dbReference type="InterPro" id="IPR006638">
    <property type="entry name" value="Elp3/MiaA/NifB-like_rSAM"/>
</dbReference>
<keyword evidence="4 6" id="KW-0408">Iron</keyword>
<dbReference type="SUPFAM" id="SSF102114">
    <property type="entry name" value="Radical SAM enzymes"/>
    <property type="match status" value="1"/>
</dbReference>
<dbReference type="HAMAP" id="MF_01251">
    <property type="entry name" value="UPF0313"/>
    <property type="match status" value="1"/>
</dbReference>
<dbReference type="Pfam" id="PF11842">
    <property type="entry name" value="DUF3362"/>
    <property type="match status" value="1"/>
</dbReference>
<dbReference type="InterPro" id="IPR058240">
    <property type="entry name" value="rSAM_sf"/>
</dbReference>
<dbReference type="Pfam" id="PF04055">
    <property type="entry name" value="Radical_SAM"/>
    <property type="match status" value="1"/>
</dbReference>
<reference evidence="10" key="1">
    <citation type="journal article" date="2019" name="Int. J. Syst. Evol. Microbiol.">
        <title>The Global Catalogue of Microorganisms (GCM) 10K type strain sequencing project: providing services to taxonomists for standard genome sequencing and annotation.</title>
        <authorList>
            <consortium name="The Broad Institute Genomics Platform"/>
            <consortium name="The Broad Institute Genome Sequencing Center for Infectious Disease"/>
            <person name="Wu L."/>
            <person name="Ma J."/>
        </authorList>
    </citation>
    <scope>NUCLEOTIDE SEQUENCE [LARGE SCALE GENOMIC DNA]</scope>
    <source>
        <strain evidence="10">JCM 17804</strain>
    </source>
</reference>
<dbReference type="RefSeq" id="WP_345537615.1">
    <property type="nucleotide sequence ID" value="NZ_BAABGJ010000016.1"/>
</dbReference>
<feature type="region of interest" description="Disordered" evidence="7">
    <location>
        <begin position="715"/>
        <end position="778"/>
    </location>
</feature>
<comment type="cofactor">
    <cofactor evidence="6">
        <name>[4Fe-4S] cluster</name>
        <dbReference type="ChEBI" id="CHEBI:49883"/>
    </cofactor>
    <text evidence="6">Binds 1 [4Fe-4S] cluster. The cluster is coordinated with 3 cysteines and an exchangeable S-adenosyl-L-methionine.</text>
</comment>
<dbReference type="InterPro" id="IPR013704">
    <property type="entry name" value="UPF0313_N"/>
</dbReference>
<feature type="domain" description="Radical SAM core" evidence="8">
    <location>
        <begin position="405"/>
        <end position="671"/>
    </location>
</feature>
<dbReference type="PROSITE" id="PS51918">
    <property type="entry name" value="RADICAL_SAM"/>
    <property type="match status" value="1"/>
</dbReference>
<evidence type="ECO:0000256" key="2">
    <source>
        <dbReference type="ARBA" id="ARBA00022691"/>
    </source>
</evidence>
<dbReference type="PANTHER" id="PTHR32331:SF0">
    <property type="entry name" value="UPF0313 PROTEIN YGIQ"/>
    <property type="match status" value="1"/>
</dbReference>